<evidence type="ECO:0000259" key="2">
    <source>
        <dbReference type="Pfam" id="PF07593"/>
    </source>
</evidence>
<dbReference type="PANTHER" id="PTHR16026">
    <property type="entry name" value="CARTILAGE ACIDIC PROTEIN 1"/>
    <property type="match status" value="1"/>
</dbReference>
<dbReference type="EMBL" id="CP029480">
    <property type="protein sequence ID" value="AWV99944.1"/>
    <property type="molecule type" value="Genomic_DNA"/>
</dbReference>
<gene>
    <name evidence="3" type="ORF">DJ013_17920</name>
</gene>
<dbReference type="InterPro" id="IPR028994">
    <property type="entry name" value="Integrin_alpha_N"/>
</dbReference>
<dbReference type="Gene3D" id="2.130.10.130">
    <property type="entry name" value="Integrin alpha, N-terminal"/>
    <property type="match status" value="4"/>
</dbReference>
<dbReference type="Pfam" id="PF13517">
    <property type="entry name" value="FG-GAP_3"/>
    <property type="match status" value="3"/>
</dbReference>
<evidence type="ECO:0000313" key="4">
    <source>
        <dbReference type="Proteomes" id="UP000249873"/>
    </source>
</evidence>
<organism evidence="3 4">
    <name type="scientific">Arcticibacterium luteifluviistationis</name>
    <dbReference type="NCBI Taxonomy" id="1784714"/>
    <lineage>
        <taxon>Bacteria</taxon>
        <taxon>Pseudomonadati</taxon>
        <taxon>Bacteroidota</taxon>
        <taxon>Cytophagia</taxon>
        <taxon>Cytophagales</taxon>
        <taxon>Leadbetterellaceae</taxon>
        <taxon>Arcticibacterium</taxon>
    </lineage>
</organism>
<dbReference type="RefSeq" id="WP_111373312.1">
    <property type="nucleotide sequence ID" value="NZ_CP029480.1"/>
</dbReference>
<dbReference type="SUPFAM" id="SSF69318">
    <property type="entry name" value="Integrin alpha N-terminal domain"/>
    <property type="match status" value="2"/>
</dbReference>
<dbReference type="InterPro" id="IPR011519">
    <property type="entry name" value="UnbV_ASPIC"/>
</dbReference>
<dbReference type="Proteomes" id="UP000249873">
    <property type="component" value="Chromosome"/>
</dbReference>
<name>A0A2Z4GG27_9BACT</name>
<keyword evidence="1" id="KW-0732">Signal</keyword>
<protein>
    <recommendedName>
        <fullName evidence="2">ASPIC/UnbV domain-containing protein</fullName>
    </recommendedName>
</protein>
<dbReference type="OrthoDB" id="9816120at2"/>
<dbReference type="InterPro" id="IPR027039">
    <property type="entry name" value="Crtac1"/>
</dbReference>
<dbReference type="InterPro" id="IPR013517">
    <property type="entry name" value="FG-GAP"/>
</dbReference>
<dbReference type="KEGG" id="als:DJ013_17920"/>
<dbReference type="Pfam" id="PF07593">
    <property type="entry name" value="UnbV_ASPIC"/>
    <property type="match status" value="1"/>
</dbReference>
<sequence length="1088" mass="122768">MNNWFKLTALSLLLFGCNAKKEPVLFELLTSEKTGITFNNEITPSNDLNIFRYMYFYNGAGIGAGDFNNDGLIDVFFSANQGQNELYINKGKLTFENISQKAGIIKNGGWSTGVSVVDINQDGLLDIYVSQVGDFEVLHAKNLLFICEKIDADGIPIFSEQAKEYGLDLVGFGTQAAFFDYDLDGDLDFFQLNHSVHQNGTFGRRDNFINTKHPLAGDRIFENIDGSFIEKSDQSGINQNALGYGLGLAISDIDLDGYPDIYVGNDFHENDYLYINQKNGQFKDELSQRLSHTSRFSMGVDIADLNHDIFPEIVSLDMLPFEHEILKRSEGEDTFYNFEFKLKQGYDYQFARNNLQLNNGKGVFSEIGMYSNISATDWSWSSLFDDFDNDGETDLFISNGIAKRMNDTDYINIVSNDEIQKRIQEKTFDESDEALTDLIPEIKIPNKVFLNKGKLTFLDAKSQIQNDKDSFSNGAVSVDLDNDGDLDLITNNINAPAFIYENKSDTTSKHIIKIGLKGNEKNLNGIGSKVIAFAKNEKYYKEKFPVRGFQSSSEAPFIFATKNPIDSLWIIWPDNSFQSIPKTSDKSIILSYQKGLPLFDYEKLRIPEKGSFVDVSNQILPKPLYHKENTFNEFDREALIPNKMSTEGPAVAVGDLNDDGLDDLYFGGARKEKSKVLFQTKTGTLEEFVFPDITSDSAYEDVDALIIDVNNDGLNDIIALSGGNEYLNKSEFNTPRLYLNNGSNGFIKSKEAFPLLFTTSQCVRDIDFDGDGDLDLFIGSRTFPWAYGKIPPSYLMINDGKGNFTIKKTPELEHLGMVKDAQWIDIDQDNDPDLIVALEWDGIYCLENNNGQLIKKTLTDKKGWWNIIYPTDINSDGKIDFIIGNLGENSRLKASEKKPVRMYVNDMDDNGRLDQILTYYLENEEVIFADKKELEKQMPFIRKKFNLAKDFAKADFRDVLGRDKIKESRFFEANYFKTAILLNKGNGAFEIEELPWQTQLGPISAISEIKGSSEYLLAGNFFDSNIQLGRYDGGIGGILDKEGKYHNIPGITLRGQIRQILPIKINGESHYLIIGNNAAIRIIKKVNS</sequence>
<dbReference type="PANTHER" id="PTHR16026:SF0">
    <property type="entry name" value="CARTILAGE ACIDIC PROTEIN 1"/>
    <property type="match status" value="1"/>
</dbReference>
<proteinExistence type="predicted"/>
<reference evidence="3 4" key="1">
    <citation type="submission" date="2018-05" db="EMBL/GenBank/DDBJ databases">
        <title>Complete genome sequence of Arcticibacterium luteifluviistationis SM1504T, a cytophagaceae bacterium isolated from Arctic surface seawater.</title>
        <authorList>
            <person name="Li Y."/>
            <person name="Qin Q.-L."/>
        </authorList>
    </citation>
    <scope>NUCLEOTIDE SEQUENCE [LARGE SCALE GENOMIC DNA]</scope>
    <source>
        <strain evidence="3 4">SM1504</strain>
    </source>
</reference>
<feature type="domain" description="ASPIC/UnbV" evidence="2">
    <location>
        <begin position="525"/>
        <end position="580"/>
    </location>
</feature>
<accession>A0A2Z4GG27</accession>
<evidence type="ECO:0000313" key="3">
    <source>
        <dbReference type="EMBL" id="AWV99944.1"/>
    </source>
</evidence>
<dbReference type="PROSITE" id="PS51257">
    <property type="entry name" value="PROKAR_LIPOPROTEIN"/>
    <property type="match status" value="1"/>
</dbReference>
<evidence type="ECO:0000256" key="1">
    <source>
        <dbReference type="ARBA" id="ARBA00022729"/>
    </source>
</evidence>
<keyword evidence="4" id="KW-1185">Reference proteome</keyword>
<dbReference type="AlphaFoldDB" id="A0A2Z4GG27"/>